<dbReference type="EMBL" id="VWNA01000001">
    <property type="protein sequence ID" value="MQT11879.1"/>
    <property type="molecule type" value="Genomic_DNA"/>
</dbReference>
<comment type="caution">
    <text evidence="1">The sequence shown here is derived from an EMBL/GenBank/DDBJ whole genome shotgun (WGS) entry which is preliminary data.</text>
</comment>
<dbReference type="RefSeq" id="WP_312861442.1">
    <property type="nucleotide sequence ID" value="NZ_VWNA01000001.1"/>
</dbReference>
<sequence length="330" mass="33347">MSRAAIGLDLGGTELRAAIVSESGRVLAHAQVKTEAAAGPDAVIAQMAALARSVRAERPDLEILGVGIGAPGPLDSDTGIAIAPPTLAGWRDVPLRDRLAEALSMPVVLDNDGHAAALGEWRFGSGAGLRHFVYVTVSTGIGGGVVCDGRLVRGRRGLAGHVGHMTIVEDGPACACGNHGCWEALASGTALGHEARRAVAADPTSRLAALVGDAPATARHVTAAAREGDAASLALMAEEGRRLGIGIANLLHLYSPERIVLGGGLSSAFDLFAPAMRATIAARAMPEFRAVPVEPSALGLEVGVIGAAALVLAPDPGRGPVQPVFASASI</sequence>
<dbReference type="PANTHER" id="PTHR18964:SF173">
    <property type="entry name" value="GLUCOKINASE"/>
    <property type="match status" value="1"/>
</dbReference>
<organism evidence="1 2">
    <name type="scientific">Segnochrobactrum spirostomi</name>
    <dbReference type="NCBI Taxonomy" id="2608987"/>
    <lineage>
        <taxon>Bacteria</taxon>
        <taxon>Pseudomonadati</taxon>
        <taxon>Pseudomonadota</taxon>
        <taxon>Alphaproteobacteria</taxon>
        <taxon>Hyphomicrobiales</taxon>
        <taxon>Segnochrobactraceae</taxon>
        <taxon>Segnochrobactrum</taxon>
    </lineage>
</organism>
<keyword evidence="2" id="KW-1185">Reference proteome</keyword>
<proteinExistence type="predicted"/>
<gene>
    <name evidence="1" type="ORF">F0357_04155</name>
</gene>
<dbReference type="CDD" id="cd24076">
    <property type="entry name" value="ASKHA_ATPase_ROK_BsXylR-like"/>
    <property type="match status" value="1"/>
</dbReference>
<protein>
    <submittedName>
        <fullName evidence="1">ROK family protein</fullName>
    </submittedName>
</protein>
<name>A0A6A7Y1Z8_9HYPH</name>
<dbReference type="Proteomes" id="UP000332515">
    <property type="component" value="Unassembled WGS sequence"/>
</dbReference>
<accession>A0A6A7Y1Z8</accession>
<dbReference type="Pfam" id="PF00480">
    <property type="entry name" value="ROK"/>
    <property type="match status" value="1"/>
</dbReference>
<dbReference type="Gene3D" id="3.30.420.40">
    <property type="match status" value="2"/>
</dbReference>
<dbReference type="PROSITE" id="PS01125">
    <property type="entry name" value="ROK"/>
    <property type="match status" value="1"/>
</dbReference>
<evidence type="ECO:0000313" key="1">
    <source>
        <dbReference type="EMBL" id="MQT11879.1"/>
    </source>
</evidence>
<dbReference type="PANTHER" id="PTHR18964">
    <property type="entry name" value="ROK (REPRESSOR, ORF, KINASE) FAMILY"/>
    <property type="match status" value="1"/>
</dbReference>
<reference evidence="1 2" key="1">
    <citation type="submission" date="2019-09" db="EMBL/GenBank/DDBJ databases">
        <title>Segnochrobactrum spirostomi gen. nov., sp. nov., isolated from the ciliate Spirostomum cf. yagiui and description of a novel family, Segnochrobactraceae fam. nov. within the order Rhizobiales of the class Alphaproteobacteria.</title>
        <authorList>
            <person name="Akter S."/>
            <person name="Shazib S.U.A."/>
            <person name="Shin M.K."/>
        </authorList>
    </citation>
    <scope>NUCLEOTIDE SEQUENCE [LARGE SCALE GENOMIC DNA]</scope>
    <source>
        <strain evidence="1 2">Sp-1</strain>
    </source>
</reference>
<evidence type="ECO:0000313" key="2">
    <source>
        <dbReference type="Proteomes" id="UP000332515"/>
    </source>
</evidence>
<dbReference type="InterPro" id="IPR000600">
    <property type="entry name" value="ROK"/>
</dbReference>
<dbReference type="InterPro" id="IPR043129">
    <property type="entry name" value="ATPase_NBD"/>
</dbReference>
<dbReference type="InterPro" id="IPR049874">
    <property type="entry name" value="ROK_cs"/>
</dbReference>
<dbReference type="AlphaFoldDB" id="A0A6A7Y1Z8"/>
<dbReference type="SUPFAM" id="SSF53067">
    <property type="entry name" value="Actin-like ATPase domain"/>
    <property type="match status" value="1"/>
</dbReference>